<dbReference type="Gene3D" id="1.10.10.10">
    <property type="entry name" value="Winged helix-like DNA-binding domain superfamily/Winged helix DNA-binding domain"/>
    <property type="match status" value="1"/>
</dbReference>
<dbReference type="Proteomes" id="UP000501849">
    <property type="component" value="Plasmid unnamed1"/>
</dbReference>
<protein>
    <submittedName>
        <fullName evidence="4">Winged helix family transcriptional regulator</fullName>
    </submittedName>
</protein>
<dbReference type="GO" id="GO:0000160">
    <property type="term" value="P:phosphorelay signal transduction system"/>
    <property type="evidence" value="ECO:0007669"/>
    <property type="project" value="InterPro"/>
</dbReference>
<feature type="DNA-binding region" description="OmpR/PhoB-type" evidence="2">
    <location>
        <begin position="1"/>
        <end position="49"/>
    </location>
</feature>
<dbReference type="SUPFAM" id="SSF46894">
    <property type="entry name" value="C-terminal effector domain of the bipartite response regulators"/>
    <property type="match status" value="1"/>
</dbReference>
<dbReference type="InterPro" id="IPR036388">
    <property type="entry name" value="WH-like_DNA-bd_sf"/>
</dbReference>
<evidence type="ECO:0000259" key="3">
    <source>
        <dbReference type="PROSITE" id="PS51755"/>
    </source>
</evidence>
<evidence type="ECO:0000313" key="5">
    <source>
        <dbReference type="Proteomes" id="UP000501849"/>
    </source>
</evidence>
<dbReference type="KEGG" id="mfre:EXE63_01400"/>
<keyword evidence="1 2" id="KW-0238">DNA-binding</keyword>
<feature type="domain" description="OmpR/PhoB-type" evidence="3">
    <location>
        <begin position="1"/>
        <end position="49"/>
    </location>
</feature>
<dbReference type="AlphaFoldDB" id="A0A6H0RWZ4"/>
<proteinExistence type="predicted"/>
<dbReference type="InterPro" id="IPR001867">
    <property type="entry name" value="OmpR/PhoB-type_DNA-bd"/>
</dbReference>
<dbReference type="PROSITE" id="PS51755">
    <property type="entry name" value="OMPR_PHOB"/>
    <property type="match status" value="1"/>
</dbReference>
<dbReference type="EMBL" id="CP038797">
    <property type="protein sequence ID" value="QIV79792.1"/>
    <property type="molecule type" value="Genomic_DNA"/>
</dbReference>
<dbReference type="InterPro" id="IPR016032">
    <property type="entry name" value="Sig_transdc_resp-reg_C-effctor"/>
</dbReference>
<name>A0A6H0RWZ4_9MYCO</name>
<dbReference type="GO" id="GO:0006355">
    <property type="term" value="P:regulation of DNA-templated transcription"/>
    <property type="evidence" value="ECO:0007669"/>
    <property type="project" value="InterPro"/>
</dbReference>
<dbReference type="GO" id="GO:0003677">
    <property type="term" value="F:DNA binding"/>
    <property type="evidence" value="ECO:0007669"/>
    <property type="project" value="UniProtKB-UniRule"/>
</dbReference>
<evidence type="ECO:0000256" key="2">
    <source>
        <dbReference type="PROSITE-ProRule" id="PRU01091"/>
    </source>
</evidence>
<keyword evidence="5" id="KW-1185">Reference proteome</keyword>
<sequence>MESVWGSSPTGNAEQVSVHIGALRRRLGDDPDHPALVLNVRGVGYRLAVAYESATTPQCAAAAAAAPP</sequence>
<evidence type="ECO:0000313" key="4">
    <source>
        <dbReference type="EMBL" id="QIV79792.1"/>
    </source>
</evidence>
<gene>
    <name evidence="4" type="ORF">EXE63_01400</name>
</gene>
<geneLocation type="plasmid" evidence="4 5">
    <name>unnamed1</name>
</geneLocation>
<keyword evidence="4" id="KW-0614">Plasmid</keyword>
<accession>A0A6H0RWZ4</accession>
<dbReference type="CDD" id="cd00383">
    <property type="entry name" value="trans_reg_C"/>
    <property type="match status" value="1"/>
</dbReference>
<reference evidence="4 5" key="1">
    <citation type="submission" date="2019-04" db="EMBL/GenBank/DDBJ databases">
        <title>Draft, Whole-Genome Sequence of the Anthracene-degrading Mycobacterium frederiksbergense LB501T, Isolated from a Polycyclic Aromatic Hydrocarbon (PAH)-Contaminated Soil.</title>
        <authorList>
            <person name="Augelletti F."/>
        </authorList>
    </citation>
    <scope>NUCLEOTIDE SEQUENCE [LARGE SCALE GENOMIC DNA]</scope>
    <source>
        <strain evidence="4 5">LB 501T</strain>
        <plasmid evidence="4 5">unnamed1</plasmid>
    </source>
</reference>
<evidence type="ECO:0000256" key="1">
    <source>
        <dbReference type="ARBA" id="ARBA00023125"/>
    </source>
</evidence>
<dbReference type="Pfam" id="PF00486">
    <property type="entry name" value="Trans_reg_C"/>
    <property type="match status" value="1"/>
</dbReference>
<organism evidence="4 5">
    <name type="scientific">Mycolicibacterium frederiksbergense</name>
    <dbReference type="NCBI Taxonomy" id="117567"/>
    <lineage>
        <taxon>Bacteria</taxon>
        <taxon>Bacillati</taxon>
        <taxon>Actinomycetota</taxon>
        <taxon>Actinomycetes</taxon>
        <taxon>Mycobacteriales</taxon>
        <taxon>Mycobacteriaceae</taxon>
        <taxon>Mycolicibacterium</taxon>
    </lineage>
</organism>